<feature type="compositionally biased region" description="Low complexity" evidence="7">
    <location>
        <begin position="357"/>
        <end position="370"/>
    </location>
</feature>
<feature type="domain" description="Protein kinase" evidence="8">
    <location>
        <begin position="29"/>
        <end position="291"/>
    </location>
</feature>
<gene>
    <name evidence="9" type="ordered locus">FsymDg_0431</name>
</gene>
<dbReference type="KEGG" id="fsy:FsymDg_0431"/>
<name>F8B5D6_9ACTN</name>
<keyword evidence="9" id="KW-0723">Serine/threonine-protein kinase</keyword>
<dbReference type="InterPro" id="IPR029051">
    <property type="entry name" value="DUF4352"/>
</dbReference>
<sequence length="569" mass="59883">MLPGRAGGGATAQSLEPLDVGDPASVGRYVLDFRLGSGGMGTVYLGRDTLGRPVAVKVIRSDLAAEPDFRERFRHEVAAARRVSPFCTASVLDAEPDATPPYLVTEYIEGPRLDRVVMEDGPLPPSTLTGTAIGVATALTAIHRAGIVHRDLKPANVIMSLSGPRVIDFGIAKPAGVVRHDLDRGMIFGTSGWMAPEQILDHPVGPPADVFTWGLLVAYAGTGRHPFVEPGRFGPQADADLGARIVDEPPDLAGLAEPLRRVVETALTKDPRSRPAARDLLLRLVDGNADVNASTPIDQVLGWTQQMAAVPPPTRVGPPAFPTGYPADQPAGFGQPAGFNQPAEFNQPAQLGGPARFGQPNQFGQPGQPAGAPPRWSPPAPPPRRRSRRWWLLVPLLALLLLVGWVVLDSLGESGNDAGSPGAGSPTGSAATPSPSATPAAAIGVPVRDGQLQFTVTNIQCGVDELKAGFFPRHPDGQYCLAEVTVSNVGGSDRTLALASQSLYDTTGARHGSDQLLSRAAFSNEFWGNISEGERVRGTLVFDIPIDATPDHLELHDGPFSGGVTVPVR</sequence>
<evidence type="ECO:0000313" key="9">
    <source>
        <dbReference type="EMBL" id="AEH07988.1"/>
    </source>
</evidence>
<dbReference type="Gene3D" id="1.10.510.10">
    <property type="entry name" value="Transferase(Phosphotransferase) domain 1"/>
    <property type="match status" value="1"/>
</dbReference>
<evidence type="ECO:0000259" key="8">
    <source>
        <dbReference type="PROSITE" id="PS50011"/>
    </source>
</evidence>
<dbReference type="InterPro" id="IPR008271">
    <property type="entry name" value="Ser/Thr_kinase_AS"/>
</dbReference>
<keyword evidence="4 9" id="KW-0418">Kinase</keyword>
<dbReference type="InterPro" id="IPR011009">
    <property type="entry name" value="Kinase-like_dom_sf"/>
</dbReference>
<dbReference type="Proteomes" id="UP000001549">
    <property type="component" value="Chromosome"/>
</dbReference>
<evidence type="ECO:0000256" key="5">
    <source>
        <dbReference type="ARBA" id="ARBA00022840"/>
    </source>
</evidence>
<dbReference type="GO" id="GO:0005524">
    <property type="term" value="F:ATP binding"/>
    <property type="evidence" value="ECO:0007669"/>
    <property type="project" value="UniProtKB-UniRule"/>
</dbReference>
<feature type="compositionally biased region" description="Pro residues" evidence="7">
    <location>
        <begin position="312"/>
        <end position="321"/>
    </location>
</feature>
<evidence type="ECO:0000256" key="1">
    <source>
        <dbReference type="ARBA" id="ARBA00022679"/>
    </source>
</evidence>
<keyword evidence="1" id="KW-0808">Transferase</keyword>
<dbReference type="CDD" id="cd14014">
    <property type="entry name" value="STKc_PknB_like"/>
    <property type="match status" value="1"/>
</dbReference>
<dbReference type="InterPro" id="IPR029050">
    <property type="entry name" value="Immunoprotect_excell_Ig-like"/>
</dbReference>
<dbReference type="PROSITE" id="PS00108">
    <property type="entry name" value="PROTEIN_KINASE_ST"/>
    <property type="match status" value="1"/>
</dbReference>
<dbReference type="InterPro" id="IPR017441">
    <property type="entry name" value="Protein_kinase_ATP_BS"/>
</dbReference>
<dbReference type="PROSITE" id="PS00107">
    <property type="entry name" value="PROTEIN_KINASE_ATP"/>
    <property type="match status" value="1"/>
</dbReference>
<keyword evidence="2" id="KW-0732">Signal</keyword>
<dbReference type="SMART" id="SM00220">
    <property type="entry name" value="S_TKc"/>
    <property type="match status" value="1"/>
</dbReference>
<protein>
    <submittedName>
        <fullName evidence="9">Serine/threonine protein kinase</fullName>
    </submittedName>
</protein>
<evidence type="ECO:0000256" key="7">
    <source>
        <dbReference type="SAM" id="MobiDB-lite"/>
    </source>
</evidence>
<accession>F8B5D6</accession>
<dbReference type="InterPro" id="IPR000719">
    <property type="entry name" value="Prot_kinase_dom"/>
</dbReference>
<dbReference type="EMBL" id="CP002801">
    <property type="protein sequence ID" value="AEH07988.1"/>
    <property type="molecule type" value="Genomic_DNA"/>
</dbReference>
<dbReference type="AlphaFoldDB" id="F8B5D6"/>
<dbReference type="PROSITE" id="PS50011">
    <property type="entry name" value="PROTEIN_KINASE_DOM"/>
    <property type="match status" value="1"/>
</dbReference>
<dbReference type="eggNOG" id="COG0515">
    <property type="taxonomic scope" value="Bacteria"/>
</dbReference>
<keyword evidence="10" id="KW-1185">Reference proteome</keyword>
<evidence type="ECO:0000313" key="10">
    <source>
        <dbReference type="Proteomes" id="UP000001549"/>
    </source>
</evidence>
<dbReference type="Pfam" id="PF11611">
    <property type="entry name" value="DUF4352"/>
    <property type="match status" value="1"/>
</dbReference>
<feature type="binding site" evidence="6">
    <location>
        <position position="57"/>
    </location>
    <ligand>
        <name>ATP</name>
        <dbReference type="ChEBI" id="CHEBI:30616"/>
    </ligand>
</feature>
<evidence type="ECO:0000256" key="3">
    <source>
        <dbReference type="ARBA" id="ARBA00022741"/>
    </source>
</evidence>
<dbReference type="SUPFAM" id="SSF56112">
    <property type="entry name" value="Protein kinase-like (PK-like)"/>
    <property type="match status" value="1"/>
</dbReference>
<evidence type="ECO:0000256" key="6">
    <source>
        <dbReference type="PROSITE-ProRule" id="PRU10141"/>
    </source>
</evidence>
<dbReference type="Gene3D" id="2.60.40.1240">
    <property type="match status" value="1"/>
</dbReference>
<reference evidence="9 10" key="1">
    <citation type="submission" date="2011-05" db="EMBL/GenBank/DDBJ databases">
        <title>Complete sequence of chromosome of Frankia symbiont of Datisca glomerata.</title>
        <authorList>
            <consortium name="US DOE Joint Genome Institute"/>
            <person name="Lucas S."/>
            <person name="Han J."/>
            <person name="Lapidus A."/>
            <person name="Cheng J.-F."/>
            <person name="Goodwin L."/>
            <person name="Pitluck S."/>
            <person name="Peters L."/>
            <person name="Mikhailova N."/>
            <person name="Chertkov O."/>
            <person name="Teshima H."/>
            <person name="Han C."/>
            <person name="Tapia R."/>
            <person name="Land M."/>
            <person name="Hauser L."/>
            <person name="Kyrpides N."/>
            <person name="Ivanova N."/>
            <person name="Pagani I."/>
            <person name="Berry A."/>
            <person name="Pawlowski K."/>
            <person name="Persson T."/>
            <person name="Vanden Heuvel B."/>
            <person name="Benson D."/>
            <person name="Woyke T."/>
        </authorList>
    </citation>
    <scope>NUCLEOTIDE SEQUENCE [LARGE SCALE GENOMIC DNA]</scope>
    <source>
        <strain evidence="10">4085684</strain>
    </source>
</reference>
<dbReference type="Pfam" id="PF00069">
    <property type="entry name" value="Pkinase"/>
    <property type="match status" value="1"/>
</dbReference>
<organism evidence="9 10">
    <name type="scientific">Candidatus Protofrankia datiscae</name>
    <dbReference type="NCBI Taxonomy" id="2716812"/>
    <lineage>
        <taxon>Bacteria</taxon>
        <taxon>Bacillati</taxon>
        <taxon>Actinomycetota</taxon>
        <taxon>Actinomycetes</taxon>
        <taxon>Frankiales</taxon>
        <taxon>Frankiaceae</taxon>
        <taxon>Protofrankia</taxon>
    </lineage>
</organism>
<dbReference type="PANTHER" id="PTHR43289">
    <property type="entry name" value="MITOGEN-ACTIVATED PROTEIN KINASE KINASE KINASE 20-RELATED"/>
    <property type="match status" value="1"/>
</dbReference>
<dbReference type="Gene3D" id="3.30.200.20">
    <property type="entry name" value="Phosphorylase Kinase, domain 1"/>
    <property type="match status" value="1"/>
</dbReference>
<feature type="region of interest" description="Disordered" evidence="7">
    <location>
        <begin position="416"/>
        <end position="441"/>
    </location>
</feature>
<dbReference type="HOGENOM" id="CLU_000288_135_1_11"/>
<dbReference type="GO" id="GO:0004674">
    <property type="term" value="F:protein serine/threonine kinase activity"/>
    <property type="evidence" value="ECO:0007669"/>
    <property type="project" value="UniProtKB-KW"/>
</dbReference>
<dbReference type="STRING" id="656024.FsymDg_0431"/>
<keyword evidence="5 6" id="KW-0067">ATP-binding</keyword>
<dbReference type="PANTHER" id="PTHR43289:SF34">
    <property type="entry name" value="SERINE_THREONINE-PROTEIN KINASE YBDM-RELATED"/>
    <property type="match status" value="1"/>
</dbReference>
<feature type="compositionally biased region" description="Pro residues" evidence="7">
    <location>
        <begin position="371"/>
        <end position="382"/>
    </location>
</feature>
<feature type="compositionally biased region" description="Low complexity" evidence="7">
    <location>
        <begin position="418"/>
        <end position="441"/>
    </location>
</feature>
<evidence type="ECO:0000256" key="2">
    <source>
        <dbReference type="ARBA" id="ARBA00022729"/>
    </source>
</evidence>
<feature type="region of interest" description="Disordered" evidence="7">
    <location>
        <begin position="312"/>
        <end position="385"/>
    </location>
</feature>
<proteinExistence type="predicted"/>
<evidence type="ECO:0000256" key="4">
    <source>
        <dbReference type="ARBA" id="ARBA00022777"/>
    </source>
</evidence>
<keyword evidence="3 6" id="KW-0547">Nucleotide-binding</keyword>